<name>A0ABP0YC10_9ROSI</name>
<sequence>MLHFSCGGVCLFWPRQLSYRGGRPQDATACLLGIWVWGPWNLLKFNSIRPISDSIKNSELAISSPMRLNFSVWLPLQEAEAAVLLTVEPVGMRRRRRRMMVAIDGVASAAMVFEEESPMEREVGEFDA</sequence>
<keyword evidence="2" id="KW-1185">Reference proteome</keyword>
<gene>
    <name evidence="1" type="ORF">CITCOLO1_LOCUS9885</name>
</gene>
<protein>
    <submittedName>
        <fullName evidence="1">Uncharacterized protein</fullName>
    </submittedName>
</protein>
<dbReference type="Proteomes" id="UP001642487">
    <property type="component" value="Chromosome 3"/>
</dbReference>
<evidence type="ECO:0000313" key="1">
    <source>
        <dbReference type="EMBL" id="CAK9317934.1"/>
    </source>
</evidence>
<accession>A0ABP0YC10</accession>
<dbReference type="EMBL" id="OZ021737">
    <property type="protein sequence ID" value="CAK9317934.1"/>
    <property type="molecule type" value="Genomic_DNA"/>
</dbReference>
<evidence type="ECO:0000313" key="2">
    <source>
        <dbReference type="Proteomes" id="UP001642487"/>
    </source>
</evidence>
<organism evidence="1 2">
    <name type="scientific">Citrullus colocynthis</name>
    <name type="common">colocynth</name>
    <dbReference type="NCBI Taxonomy" id="252529"/>
    <lineage>
        <taxon>Eukaryota</taxon>
        <taxon>Viridiplantae</taxon>
        <taxon>Streptophyta</taxon>
        <taxon>Embryophyta</taxon>
        <taxon>Tracheophyta</taxon>
        <taxon>Spermatophyta</taxon>
        <taxon>Magnoliopsida</taxon>
        <taxon>eudicotyledons</taxon>
        <taxon>Gunneridae</taxon>
        <taxon>Pentapetalae</taxon>
        <taxon>rosids</taxon>
        <taxon>fabids</taxon>
        <taxon>Cucurbitales</taxon>
        <taxon>Cucurbitaceae</taxon>
        <taxon>Benincaseae</taxon>
        <taxon>Citrullus</taxon>
    </lineage>
</organism>
<reference evidence="1 2" key="1">
    <citation type="submission" date="2024-03" db="EMBL/GenBank/DDBJ databases">
        <authorList>
            <person name="Gkanogiannis A."/>
            <person name="Becerra Lopez-Lavalle L."/>
        </authorList>
    </citation>
    <scope>NUCLEOTIDE SEQUENCE [LARGE SCALE GENOMIC DNA]</scope>
</reference>
<proteinExistence type="predicted"/>